<dbReference type="InterPro" id="IPR003445">
    <property type="entry name" value="Cat_transpt"/>
</dbReference>
<dbReference type="AlphaFoldDB" id="A0A1M5AVP8"/>
<dbReference type="Pfam" id="PF02386">
    <property type="entry name" value="TrkH"/>
    <property type="match status" value="1"/>
</dbReference>
<feature type="transmembrane region" description="Helical" evidence="10">
    <location>
        <begin position="23"/>
        <end position="44"/>
    </location>
</feature>
<evidence type="ECO:0000313" key="12">
    <source>
        <dbReference type="Proteomes" id="UP000184517"/>
    </source>
</evidence>
<evidence type="ECO:0000256" key="5">
    <source>
        <dbReference type="ARBA" id="ARBA00022692"/>
    </source>
</evidence>
<evidence type="ECO:0000256" key="8">
    <source>
        <dbReference type="ARBA" id="ARBA00023065"/>
    </source>
</evidence>
<dbReference type="PANTHER" id="PTHR32024">
    <property type="entry name" value="TRK SYSTEM POTASSIUM UPTAKE PROTEIN TRKG-RELATED"/>
    <property type="match status" value="1"/>
</dbReference>
<dbReference type="GO" id="GO:0005886">
    <property type="term" value="C:plasma membrane"/>
    <property type="evidence" value="ECO:0007669"/>
    <property type="project" value="UniProtKB-SubCell"/>
</dbReference>
<evidence type="ECO:0000256" key="1">
    <source>
        <dbReference type="ARBA" id="ARBA00004651"/>
    </source>
</evidence>
<keyword evidence="8" id="KW-0406">Ion transport</keyword>
<feature type="transmembrane region" description="Helical" evidence="10">
    <location>
        <begin position="306"/>
        <end position="339"/>
    </location>
</feature>
<sequence>MVNWDPAVTAIERHPKAAKKIMAAPPLILCGGFLMLITIGSLLLKLPIATTQSISWLHSVFTATSAVTVTGLVVEDTGTAFTTFGQVVIAILIQCGGLGLMTFAIVTLVALGGRIGFLQRTVAIEAFNQTDASSIVSTAKSVLLFSLIVEVTGILILAIHWSETLGWKTSLFHGFFYTISAFNNAGFALSSESLMPYVADPIVNFTISGLFIIGGLGFSVWIDLMKNRRWARLSPYSKMMITGTIVINLVALLAIYFIEYSNPNTLGPLSETGKWLASWFQAVTPRTAGFNTLAIEELRDATTSLMLVLMFIGGGSLSTASGIKVVTFMLLVLATYAYLRRDEEVNVFKREIPKEVISKALALSMMSIGVTWLAIFVLLVSEKHAQMIDVVFEAVSALGTVGLSRGLTGSLSNTGEGIIIFLMFIGRLGPLTLAYFLASPRSKKVRYPKVKMTVG</sequence>
<keyword evidence="4" id="KW-0633">Potassium transport</keyword>
<evidence type="ECO:0000256" key="7">
    <source>
        <dbReference type="ARBA" id="ARBA00022989"/>
    </source>
</evidence>
<dbReference type="Proteomes" id="UP000184517">
    <property type="component" value="Unassembled WGS sequence"/>
</dbReference>
<evidence type="ECO:0000256" key="10">
    <source>
        <dbReference type="SAM" id="Phobius"/>
    </source>
</evidence>
<protein>
    <submittedName>
        <fullName evidence="11">Trk system potassium uptake protein TrkH</fullName>
    </submittedName>
</protein>
<gene>
    <name evidence="11" type="ORF">SAMN02745753_01733</name>
</gene>
<comment type="subcellular location">
    <subcellularLocation>
        <location evidence="1">Cell membrane</location>
        <topology evidence="1">Multi-pass membrane protein</topology>
    </subcellularLocation>
</comment>
<evidence type="ECO:0000256" key="4">
    <source>
        <dbReference type="ARBA" id="ARBA00022538"/>
    </source>
</evidence>
<proteinExistence type="predicted"/>
<feature type="transmembrane region" description="Helical" evidence="10">
    <location>
        <begin position="236"/>
        <end position="258"/>
    </location>
</feature>
<dbReference type="PANTHER" id="PTHR32024:SF1">
    <property type="entry name" value="KTR SYSTEM POTASSIUM UPTAKE PROTEIN B"/>
    <property type="match status" value="1"/>
</dbReference>
<feature type="transmembrane region" description="Helical" evidence="10">
    <location>
        <begin position="202"/>
        <end position="224"/>
    </location>
</feature>
<keyword evidence="6" id="KW-0630">Potassium</keyword>
<keyword evidence="3" id="KW-1003">Cell membrane</keyword>
<name>A0A1M5AVP8_9GAMM</name>
<reference evidence="12" key="1">
    <citation type="submission" date="2016-11" db="EMBL/GenBank/DDBJ databases">
        <authorList>
            <person name="Varghese N."/>
            <person name="Submissions S."/>
        </authorList>
    </citation>
    <scope>NUCLEOTIDE SEQUENCE [LARGE SCALE GENOMIC DNA]</scope>
    <source>
        <strain evidence="12">DSM 16579</strain>
    </source>
</reference>
<dbReference type="STRING" id="1122206.SAMN02745753_01733"/>
<feature type="transmembrane region" description="Helical" evidence="10">
    <location>
        <begin position="418"/>
        <end position="438"/>
    </location>
</feature>
<dbReference type="EMBL" id="FQVF01000007">
    <property type="protein sequence ID" value="SHF34002.1"/>
    <property type="molecule type" value="Genomic_DNA"/>
</dbReference>
<evidence type="ECO:0000313" key="11">
    <source>
        <dbReference type="EMBL" id="SHF34002.1"/>
    </source>
</evidence>
<keyword evidence="12" id="KW-1185">Reference proteome</keyword>
<keyword evidence="9 10" id="KW-0472">Membrane</keyword>
<feature type="transmembrane region" description="Helical" evidence="10">
    <location>
        <begin position="86"/>
        <end position="111"/>
    </location>
</feature>
<feature type="transmembrane region" description="Helical" evidence="10">
    <location>
        <begin position="360"/>
        <end position="380"/>
    </location>
</feature>
<keyword evidence="7 10" id="KW-1133">Transmembrane helix</keyword>
<keyword evidence="2" id="KW-0813">Transport</keyword>
<dbReference type="OrthoDB" id="9810952at2"/>
<feature type="transmembrane region" description="Helical" evidence="10">
    <location>
        <begin position="142"/>
        <end position="161"/>
    </location>
</feature>
<accession>A0A1M5AVP8</accession>
<evidence type="ECO:0000256" key="2">
    <source>
        <dbReference type="ARBA" id="ARBA00022448"/>
    </source>
</evidence>
<keyword evidence="5 10" id="KW-0812">Transmembrane</keyword>
<evidence type="ECO:0000256" key="9">
    <source>
        <dbReference type="ARBA" id="ARBA00023136"/>
    </source>
</evidence>
<dbReference type="InterPro" id="IPR004772">
    <property type="entry name" value="TrkH"/>
</dbReference>
<dbReference type="GO" id="GO:0015379">
    <property type="term" value="F:potassium:chloride symporter activity"/>
    <property type="evidence" value="ECO:0007669"/>
    <property type="project" value="InterPro"/>
</dbReference>
<feature type="transmembrane region" description="Helical" evidence="10">
    <location>
        <begin position="56"/>
        <end position="74"/>
    </location>
</feature>
<evidence type="ECO:0000256" key="6">
    <source>
        <dbReference type="ARBA" id="ARBA00022958"/>
    </source>
</evidence>
<dbReference type="NCBIfam" id="TIGR00933">
    <property type="entry name" value="2a38"/>
    <property type="match status" value="1"/>
</dbReference>
<organism evidence="11 12">
    <name type="scientific">Marinomonas polaris DSM 16579</name>
    <dbReference type="NCBI Taxonomy" id="1122206"/>
    <lineage>
        <taxon>Bacteria</taxon>
        <taxon>Pseudomonadati</taxon>
        <taxon>Pseudomonadota</taxon>
        <taxon>Gammaproteobacteria</taxon>
        <taxon>Oceanospirillales</taxon>
        <taxon>Oceanospirillaceae</taxon>
        <taxon>Marinomonas</taxon>
    </lineage>
</organism>
<evidence type="ECO:0000256" key="3">
    <source>
        <dbReference type="ARBA" id="ARBA00022475"/>
    </source>
</evidence>